<dbReference type="RefSeq" id="WP_021632915.1">
    <property type="nucleotide sequence ID" value="NZ_JADMOW010000029.1"/>
</dbReference>
<dbReference type="AlphaFoldDB" id="A0A174BEI6"/>
<evidence type="ECO:0000313" key="2">
    <source>
        <dbReference type="Proteomes" id="UP000095746"/>
    </source>
</evidence>
<evidence type="ECO:0000313" key="1">
    <source>
        <dbReference type="EMBL" id="CUN99421.1"/>
    </source>
</evidence>
<sequence>MVTSAKRKSNNAWDKANMTVLGCKVRKDYADRVRAVCAAHGDTVNALLRDALDKYLEEHEERKS</sequence>
<dbReference type="SUPFAM" id="SSF47598">
    <property type="entry name" value="Ribbon-helix-helix"/>
    <property type="match status" value="1"/>
</dbReference>
<dbReference type="EMBL" id="CYZT01000032">
    <property type="protein sequence ID" value="CUN99421.1"/>
    <property type="molecule type" value="Genomic_DNA"/>
</dbReference>
<organism evidence="1 2">
    <name type="scientific">Flavonifractor plautii</name>
    <name type="common">Fusobacterium plautii</name>
    <dbReference type="NCBI Taxonomy" id="292800"/>
    <lineage>
        <taxon>Bacteria</taxon>
        <taxon>Bacillati</taxon>
        <taxon>Bacillota</taxon>
        <taxon>Clostridia</taxon>
        <taxon>Eubacteriales</taxon>
        <taxon>Oscillospiraceae</taxon>
        <taxon>Flavonifractor</taxon>
    </lineage>
</organism>
<gene>
    <name evidence="1" type="ORF">ERS852411_00803</name>
</gene>
<name>A0A174BEI6_FLAPL</name>
<protein>
    <recommendedName>
        <fullName evidence="3">Protein CopB</fullName>
    </recommendedName>
</protein>
<dbReference type="Proteomes" id="UP000095746">
    <property type="component" value="Unassembled WGS sequence"/>
</dbReference>
<accession>A0A174BEI6</accession>
<reference evidence="1 2" key="1">
    <citation type="submission" date="2015-09" db="EMBL/GenBank/DDBJ databases">
        <authorList>
            <consortium name="Pathogen Informatics"/>
        </authorList>
    </citation>
    <scope>NUCLEOTIDE SEQUENCE [LARGE SCALE GENOMIC DNA]</scope>
    <source>
        <strain evidence="1 2">2789STDY5608854</strain>
    </source>
</reference>
<evidence type="ECO:0008006" key="3">
    <source>
        <dbReference type="Google" id="ProtNLM"/>
    </source>
</evidence>
<proteinExistence type="predicted"/>
<dbReference type="InterPro" id="IPR010985">
    <property type="entry name" value="Ribbon_hlx_hlx"/>
</dbReference>
<dbReference type="GO" id="GO:0006355">
    <property type="term" value="P:regulation of DNA-templated transcription"/>
    <property type="evidence" value="ECO:0007669"/>
    <property type="project" value="InterPro"/>
</dbReference>